<feature type="domain" description="Xrn1 helical" evidence="6">
    <location>
        <begin position="229"/>
        <end position="334"/>
    </location>
</feature>
<protein>
    <recommendedName>
        <fullName evidence="8">Xrn1 N-terminal domain-containing protein</fullName>
    </recommendedName>
</protein>
<dbReference type="Gene3D" id="3.40.50.12390">
    <property type="match status" value="1"/>
</dbReference>
<dbReference type="EMBL" id="MN739884">
    <property type="protein sequence ID" value="QHT75919.1"/>
    <property type="molecule type" value="Genomic_DNA"/>
</dbReference>
<evidence type="ECO:0000256" key="2">
    <source>
        <dbReference type="ARBA" id="ARBA00022801"/>
    </source>
</evidence>
<dbReference type="InterPro" id="IPR027073">
    <property type="entry name" value="5_3_exoribonuclease"/>
</dbReference>
<dbReference type="GO" id="GO:0004534">
    <property type="term" value="F:5'-3' RNA exonuclease activity"/>
    <property type="evidence" value="ECO:0007669"/>
    <property type="project" value="TreeGrafter"/>
</dbReference>
<feature type="domain" description="Xrn1 N-terminal" evidence="5">
    <location>
        <begin position="1"/>
        <end position="191"/>
    </location>
</feature>
<evidence type="ECO:0000259" key="5">
    <source>
        <dbReference type="Pfam" id="PF03159"/>
    </source>
</evidence>
<dbReference type="PANTHER" id="PTHR12341">
    <property type="entry name" value="5'-&gt;3' EXORIBONUCLEASE"/>
    <property type="match status" value="1"/>
</dbReference>
<keyword evidence="1" id="KW-0540">Nuclease</keyword>
<dbReference type="PANTHER" id="PTHR12341:SF7">
    <property type="entry name" value="5'-3' EXORIBONUCLEASE 1"/>
    <property type="match status" value="1"/>
</dbReference>
<evidence type="ECO:0000256" key="1">
    <source>
        <dbReference type="ARBA" id="ARBA00022722"/>
    </source>
</evidence>
<reference evidence="7" key="1">
    <citation type="journal article" date="2020" name="Nature">
        <title>Giant virus diversity and host interactions through global metagenomics.</title>
        <authorList>
            <person name="Schulz F."/>
            <person name="Roux S."/>
            <person name="Paez-Espino D."/>
            <person name="Jungbluth S."/>
            <person name="Walsh D.A."/>
            <person name="Denef V.J."/>
            <person name="McMahon K.D."/>
            <person name="Konstantinidis K.T."/>
            <person name="Eloe-Fadrosh E.A."/>
            <person name="Kyrpides N.C."/>
            <person name="Woyke T."/>
        </authorList>
    </citation>
    <scope>NUCLEOTIDE SEQUENCE</scope>
    <source>
        <strain evidence="7">GVMAG-M-3300023179-71</strain>
    </source>
</reference>
<sequence length="447" mass="54589">MGIPYYFSHILQSYPNIFFEYSRKRVKMDELYIDSNSIIYEMVHKYGIENWDLLFEKIYEKIVELVKLFGVNEVYIGFDGEPPYAKMEQQRQRRYKNWLFREIKEDYKDTSFISPGTEFMNGLDDYLFEKIKEKGWIYSGSREKGEAEHKIFEIIRKKNEKGKRKLVYGLDADLIMLCLIHNEMNMYIYRESPILNSEKLGIKFDEEKTYIIDITLFKTKLCEGKRDGYIMDYILICFFLGNDFLPHFPAYNIRTGGIFKLLENYEKLGENITKNERINWKILKKYVEILSKNEKENILEEYKKREKSEKIVKQKENNIEELPIMERTKEIFINPSNNGWEDRYYWILFDECESKKRINQICNEYYQTLEWCFDYYTKGCKDWKWKYRYHYPPLLKDLSLLLEYKKTELNVKDVKLLDYIMPNNYKDNYEVEWSFCKYLWESHIILP</sequence>
<organism evidence="7">
    <name type="scientific">viral metagenome</name>
    <dbReference type="NCBI Taxonomy" id="1070528"/>
    <lineage>
        <taxon>unclassified sequences</taxon>
        <taxon>metagenomes</taxon>
        <taxon>organismal metagenomes</taxon>
    </lineage>
</organism>
<accession>A0A6C0H624</accession>
<keyword evidence="2" id="KW-0378">Hydrolase</keyword>
<evidence type="ECO:0000256" key="3">
    <source>
        <dbReference type="ARBA" id="ARBA00022839"/>
    </source>
</evidence>
<evidence type="ECO:0000256" key="4">
    <source>
        <dbReference type="ARBA" id="ARBA00038299"/>
    </source>
</evidence>
<dbReference type="AlphaFoldDB" id="A0A6C0H624"/>
<dbReference type="GO" id="GO:0003723">
    <property type="term" value="F:RNA binding"/>
    <property type="evidence" value="ECO:0007669"/>
    <property type="project" value="TreeGrafter"/>
</dbReference>
<evidence type="ECO:0000259" key="6">
    <source>
        <dbReference type="Pfam" id="PF17846"/>
    </source>
</evidence>
<keyword evidence="3" id="KW-0269">Exonuclease</keyword>
<comment type="similarity">
    <text evidence="4">Belongs to the 5'-3' exonuclease family.</text>
</comment>
<dbReference type="Pfam" id="PF17846">
    <property type="entry name" value="XRN_M"/>
    <property type="match status" value="2"/>
</dbReference>
<name>A0A6C0H624_9ZZZZ</name>
<dbReference type="GO" id="GO:0000956">
    <property type="term" value="P:nuclear-transcribed mRNA catabolic process"/>
    <property type="evidence" value="ECO:0007669"/>
    <property type="project" value="TreeGrafter"/>
</dbReference>
<feature type="domain" description="Xrn1 helical" evidence="6">
    <location>
        <begin position="337"/>
        <end position="405"/>
    </location>
</feature>
<evidence type="ECO:0008006" key="8">
    <source>
        <dbReference type="Google" id="ProtNLM"/>
    </source>
</evidence>
<dbReference type="InterPro" id="IPR041412">
    <property type="entry name" value="Xrn1_helical"/>
</dbReference>
<dbReference type="GO" id="GO:0005634">
    <property type="term" value="C:nucleus"/>
    <property type="evidence" value="ECO:0007669"/>
    <property type="project" value="TreeGrafter"/>
</dbReference>
<proteinExistence type="inferred from homology"/>
<dbReference type="Pfam" id="PF03159">
    <property type="entry name" value="XRN_N"/>
    <property type="match status" value="1"/>
</dbReference>
<evidence type="ECO:0000313" key="7">
    <source>
        <dbReference type="EMBL" id="QHT75919.1"/>
    </source>
</evidence>
<dbReference type="InterPro" id="IPR004859">
    <property type="entry name" value="Xrn1_N"/>
</dbReference>